<keyword evidence="2" id="KW-1185">Reference proteome</keyword>
<evidence type="ECO:0000313" key="1">
    <source>
        <dbReference type="EnsemblPlants" id="Bo3g123470.1"/>
    </source>
</evidence>
<sequence length="222" mass="25332">MKMVLIDFVQNLMKVCLRTPFEDQAERSSRVNQAMELLVRVRLRPGLRWFGRYVATDRKVWSVEWLSDRFIRGSSDRSSGLVGCYVATDSFAGRSVLSGLLVLLREECDKIGTAPCEGCLRTLVEGIKPFVVRPGVEILKTCFPREDYELSSRNLTRVFDTMPRDVRDQCTEFMGRPRSNHGFRGCDEDVSRYCKDVFTRIAKDVVGHASDRGAFVLTLRSC</sequence>
<reference evidence="1" key="2">
    <citation type="submission" date="2015-03" db="UniProtKB">
        <authorList>
            <consortium name="EnsemblPlants"/>
        </authorList>
    </citation>
    <scope>IDENTIFICATION</scope>
</reference>
<evidence type="ECO:0000313" key="2">
    <source>
        <dbReference type="Proteomes" id="UP000032141"/>
    </source>
</evidence>
<name>A0A0D3BGX3_BRAOL</name>
<dbReference type="AlphaFoldDB" id="A0A0D3BGX3"/>
<dbReference type="EnsemblPlants" id="Bo3g123470.1">
    <property type="protein sequence ID" value="Bo3g123470.1"/>
    <property type="gene ID" value="Bo3g123470"/>
</dbReference>
<dbReference type="Gramene" id="Bo3g123470.1">
    <property type="protein sequence ID" value="Bo3g123470.1"/>
    <property type="gene ID" value="Bo3g123470"/>
</dbReference>
<organism evidence="1 2">
    <name type="scientific">Brassica oleracea var. oleracea</name>
    <dbReference type="NCBI Taxonomy" id="109376"/>
    <lineage>
        <taxon>Eukaryota</taxon>
        <taxon>Viridiplantae</taxon>
        <taxon>Streptophyta</taxon>
        <taxon>Embryophyta</taxon>
        <taxon>Tracheophyta</taxon>
        <taxon>Spermatophyta</taxon>
        <taxon>Magnoliopsida</taxon>
        <taxon>eudicotyledons</taxon>
        <taxon>Gunneridae</taxon>
        <taxon>Pentapetalae</taxon>
        <taxon>rosids</taxon>
        <taxon>malvids</taxon>
        <taxon>Brassicales</taxon>
        <taxon>Brassicaceae</taxon>
        <taxon>Brassiceae</taxon>
        <taxon>Brassica</taxon>
    </lineage>
</organism>
<accession>A0A0D3BGX3</accession>
<proteinExistence type="predicted"/>
<dbReference type="HOGENOM" id="CLU_1222357_0_0_1"/>
<reference evidence="1 2" key="1">
    <citation type="journal article" date="2014" name="Genome Biol.">
        <title>Transcriptome and methylome profiling reveals relics of genome dominance in the mesopolyploid Brassica oleracea.</title>
        <authorList>
            <person name="Parkin I.A."/>
            <person name="Koh C."/>
            <person name="Tang H."/>
            <person name="Robinson S.J."/>
            <person name="Kagale S."/>
            <person name="Clarke W.E."/>
            <person name="Town C.D."/>
            <person name="Nixon J."/>
            <person name="Krishnakumar V."/>
            <person name="Bidwell S.L."/>
            <person name="Denoeud F."/>
            <person name="Belcram H."/>
            <person name="Links M.G."/>
            <person name="Just J."/>
            <person name="Clarke C."/>
            <person name="Bender T."/>
            <person name="Huebert T."/>
            <person name="Mason A.S."/>
            <person name="Pires J.C."/>
            <person name="Barker G."/>
            <person name="Moore J."/>
            <person name="Walley P.G."/>
            <person name="Manoli S."/>
            <person name="Batley J."/>
            <person name="Edwards D."/>
            <person name="Nelson M.N."/>
            <person name="Wang X."/>
            <person name="Paterson A.H."/>
            <person name="King G."/>
            <person name="Bancroft I."/>
            <person name="Chalhoub B."/>
            <person name="Sharpe A.G."/>
        </authorList>
    </citation>
    <scope>NUCLEOTIDE SEQUENCE</scope>
    <source>
        <strain evidence="1 2">cv. TO1000</strain>
    </source>
</reference>
<dbReference type="Proteomes" id="UP000032141">
    <property type="component" value="Chromosome C3"/>
</dbReference>
<protein>
    <submittedName>
        <fullName evidence="1">Uncharacterized protein</fullName>
    </submittedName>
</protein>